<keyword evidence="2" id="KW-1185">Reference proteome</keyword>
<name>A0A1H0D1B6_9BACI</name>
<dbReference type="EMBL" id="FNIL01000002">
    <property type="protein sequence ID" value="SDN63651.1"/>
    <property type="molecule type" value="Genomic_DNA"/>
</dbReference>
<reference evidence="2" key="1">
    <citation type="submission" date="2016-10" db="EMBL/GenBank/DDBJ databases">
        <authorList>
            <person name="Varghese N."/>
            <person name="Submissions S."/>
        </authorList>
    </citation>
    <scope>NUCLEOTIDE SEQUENCE [LARGE SCALE GENOMIC DNA]</scope>
    <source>
        <strain evidence="2">CGMCC 1.10369</strain>
    </source>
</reference>
<evidence type="ECO:0000313" key="1">
    <source>
        <dbReference type="EMBL" id="SDN63651.1"/>
    </source>
</evidence>
<dbReference type="STRING" id="745820.SAMN04488053_102299"/>
<protein>
    <submittedName>
        <fullName evidence="1">Uncharacterized protein</fullName>
    </submittedName>
</protein>
<dbReference type="AlphaFoldDB" id="A0A1H0D1B6"/>
<proteinExistence type="predicted"/>
<accession>A0A1H0D1B6</accession>
<sequence>METFIFHKPIISSYIKIESSEHKFESRRIKKQAAQVSEVSFELHENQKLASVIEDMPTGPARVWNFSYQERQNAARLTAPSPFAGLSTKKKTTPTLRYNGENLNIQEQEFITVERNGQIIGESRLQRKFPLKKYEINIAEDISEELACILLLFYSVRYSR</sequence>
<dbReference type="RefSeq" id="WP_090841631.1">
    <property type="nucleotide sequence ID" value="NZ_FNIL01000002.1"/>
</dbReference>
<gene>
    <name evidence="1" type="ORF">SAMN04488053_102299</name>
</gene>
<evidence type="ECO:0000313" key="2">
    <source>
        <dbReference type="Proteomes" id="UP000198778"/>
    </source>
</evidence>
<dbReference type="Proteomes" id="UP000198778">
    <property type="component" value="Unassembled WGS sequence"/>
</dbReference>
<organism evidence="1 2">
    <name type="scientific">Alkalicoccus daliensis</name>
    <dbReference type="NCBI Taxonomy" id="745820"/>
    <lineage>
        <taxon>Bacteria</taxon>
        <taxon>Bacillati</taxon>
        <taxon>Bacillota</taxon>
        <taxon>Bacilli</taxon>
        <taxon>Bacillales</taxon>
        <taxon>Bacillaceae</taxon>
        <taxon>Alkalicoccus</taxon>
    </lineage>
</organism>